<dbReference type="AlphaFoldDB" id="A0A8I1AE33"/>
<evidence type="ECO:0000313" key="3">
    <source>
        <dbReference type="Proteomes" id="UP000633619"/>
    </source>
</evidence>
<dbReference type="EMBL" id="JAECVW010000010">
    <property type="protein sequence ID" value="MBH8596107.1"/>
    <property type="molecule type" value="Genomic_DNA"/>
</dbReference>
<sequence>MLKLWSQIYGGVLTLIGIAGFFLSSNESLQLTLTHNLIHLVSGLIYLGASLKENWDRLAMRVFGILYGLLAVYGLFSNQLFGLVNITLTTEIFNFIVACGALYLGFVHERISQKQEKKEQANT</sequence>
<feature type="transmembrane region" description="Helical" evidence="1">
    <location>
        <begin position="7"/>
        <end position="25"/>
    </location>
</feature>
<keyword evidence="3" id="KW-1185">Reference proteome</keyword>
<name>A0A8I1AE33_THEIN</name>
<organism evidence="2 3">
    <name type="scientific">Thermoactinomyces intermedius</name>
    <dbReference type="NCBI Taxonomy" id="2024"/>
    <lineage>
        <taxon>Bacteria</taxon>
        <taxon>Bacillati</taxon>
        <taxon>Bacillota</taxon>
        <taxon>Bacilli</taxon>
        <taxon>Bacillales</taxon>
        <taxon>Thermoactinomycetaceae</taxon>
        <taxon>Thermoactinomyces</taxon>
    </lineage>
</organism>
<dbReference type="Pfam" id="PF14325">
    <property type="entry name" value="DUF4383"/>
    <property type="match status" value="1"/>
</dbReference>
<accession>A0A8I1AE33</accession>
<proteinExistence type="predicted"/>
<protein>
    <submittedName>
        <fullName evidence="2">DUF4383 domain-containing protein</fullName>
    </submittedName>
</protein>
<evidence type="ECO:0000256" key="1">
    <source>
        <dbReference type="SAM" id="Phobius"/>
    </source>
</evidence>
<evidence type="ECO:0000313" key="2">
    <source>
        <dbReference type="EMBL" id="MBH8596107.1"/>
    </source>
</evidence>
<gene>
    <name evidence="2" type="ORF">I8U20_12430</name>
</gene>
<comment type="caution">
    <text evidence="2">The sequence shown here is derived from an EMBL/GenBank/DDBJ whole genome shotgun (WGS) entry which is preliminary data.</text>
</comment>
<feature type="transmembrane region" description="Helical" evidence="1">
    <location>
        <begin position="31"/>
        <end position="51"/>
    </location>
</feature>
<feature type="transmembrane region" description="Helical" evidence="1">
    <location>
        <begin position="82"/>
        <end position="107"/>
    </location>
</feature>
<dbReference type="Proteomes" id="UP000633619">
    <property type="component" value="Unassembled WGS sequence"/>
</dbReference>
<keyword evidence="1" id="KW-0472">Membrane</keyword>
<keyword evidence="1" id="KW-0812">Transmembrane</keyword>
<keyword evidence="1" id="KW-1133">Transmembrane helix</keyword>
<feature type="transmembrane region" description="Helical" evidence="1">
    <location>
        <begin position="58"/>
        <end position="76"/>
    </location>
</feature>
<dbReference type="RefSeq" id="WP_181732787.1">
    <property type="nucleotide sequence ID" value="NZ_JACEIR010000012.1"/>
</dbReference>
<reference evidence="2 3" key="1">
    <citation type="submission" date="2020-12" db="EMBL/GenBank/DDBJ databases">
        <title>WGS of Thermoactinomyces spp.</title>
        <authorList>
            <person name="Cheng K."/>
        </authorList>
    </citation>
    <scope>NUCLEOTIDE SEQUENCE [LARGE SCALE GENOMIC DNA]</scope>
    <source>
        <strain evidence="3">CICC 10671\DSM 43846</strain>
    </source>
</reference>